<name>A0A1I6GJE2_9GAMM</name>
<evidence type="ECO:0000256" key="3">
    <source>
        <dbReference type="SAM" id="Phobius"/>
    </source>
</evidence>
<gene>
    <name evidence="4" type="ORF">SAMN04488073_0957</name>
</gene>
<keyword evidence="2" id="KW-0802">TPR repeat</keyword>
<evidence type="ECO:0000256" key="2">
    <source>
        <dbReference type="ARBA" id="ARBA00022803"/>
    </source>
</evidence>
<feature type="transmembrane region" description="Helical" evidence="3">
    <location>
        <begin position="68"/>
        <end position="88"/>
    </location>
</feature>
<keyword evidence="5" id="KW-1185">Reference proteome</keyword>
<dbReference type="PANTHER" id="PTHR44227">
    <property type="match status" value="1"/>
</dbReference>
<keyword evidence="3" id="KW-1133">Transmembrane helix</keyword>
<dbReference type="STRING" id="375760.SAMN04488073_0957"/>
<dbReference type="Proteomes" id="UP000199290">
    <property type="component" value="Unassembled WGS sequence"/>
</dbReference>
<evidence type="ECO:0000313" key="4">
    <source>
        <dbReference type="EMBL" id="SFR42325.1"/>
    </source>
</evidence>
<evidence type="ECO:0000313" key="5">
    <source>
        <dbReference type="Proteomes" id="UP000199290"/>
    </source>
</evidence>
<sequence length="618" mass="68615">MLWPGLYGGFHLDDYPNLSGLPGPNTDFIASLGYLLDTPVGGSGRPIAYLSFLFQAEHWPGNPFPFKLVNLFIHLVNGALVSALAYLIGKVVWAKEASPTVLEILSLSAGFVWIILPMNLSTVFYVVQRMTLLSSTMTLVALAGYCYLRMRHDKWTRLEYLMASMAVGVGYFGVFAKETAILTGLLILTVEYSVFSSLKPPLSRIWMLVFLVLPVALVFGYLLLAGKIFGGYGHREFSISERLVSESVIVLEYLSKVLAPTNARINLYNDGYPFQEVARNFWLVGFSVIGLAALNLVALSCKDRFLSLGILFFFAGHVLESTVIPLELYFEHRNYIPSVGLIIALVLGVGSWLSKLRQASQWKGKVALVLFVSWVGWLGVVCAIEARVWGDPRAFSIAAFTERPNSLRARQEIGTYLMSIGDYASAATVLYSMDSDFGVFAGTYAQLLLLKCHTSEVPVPTESKIIAIFETAAFDRGTESALQEIWRMKRPNNDRCPSVSTESLLDAIHALLNNPNYKYRNNLHVLKSLVLADQRQWLQAAESVNRIGQERVSIDELILGARYYGLAGEIDKALSLLREAESRTSGLLSEVVHQKHIDEIRADIISEDSDVNDRVSPP</sequence>
<reference evidence="5" key="1">
    <citation type="submission" date="2016-10" db="EMBL/GenBank/DDBJ databases">
        <authorList>
            <person name="Varghese N."/>
            <person name="Submissions S."/>
        </authorList>
    </citation>
    <scope>NUCLEOTIDE SEQUENCE [LARGE SCALE GENOMIC DNA]</scope>
    <source>
        <strain evidence="5">CGMCC 1.6294</strain>
    </source>
</reference>
<feature type="transmembrane region" description="Helical" evidence="3">
    <location>
        <begin position="205"/>
        <end position="224"/>
    </location>
</feature>
<keyword evidence="3" id="KW-0812">Transmembrane</keyword>
<dbReference type="EMBL" id="FOYV01000001">
    <property type="protein sequence ID" value="SFR42325.1"/>
    <property type="molecule type" value="Genomic_DNA"/>
</dbReference>
<evidence type="ECO:0000256" key="1">
    <source>
        <dbReference type="ARBA" id="ARBA00022737"/>
    </source>
</evidence>
<keyword evidence="1" id="KW-0677">Repeat</keyword>
<protein>
    <submittedName>
        <fullName evidence="4">Uncharacterized protein</fullName>
    </submittedName>
</protein>
<dbReference type="AlphaFoldDB" id="A0A1I6GJE2"/>
<accession>A0A1I6GJE2</accession>
<dbReference type="PANTHER" id="PTHR44227:SF3">
    <property type="entry name" value="PROTEIN O-MANNOSYL-TRANSFERASE TMTC4"/>
    <property type="match status" value="1"/>
</dbReference>
<proteinExistence type="predicted"/>
<feature type="transmembrane region" description="Helical" evidence="3">
    <location>
        <begin position="126"/>
        <end position="148"/>
    </location>
</feature>
<dbReference type="InterPro" id="IPR052346">
    <property type="entry name" value="O-mannosyl-transferase_TMTC"/>
</dbReference>
<feature type="transmembrane region" description="Helical" evidence="3">
    <location>
        <begin position="281"/>
        <end position="298"/>
    </location>
</feature>
<organism evidence="4 5">
    <name type="scientific">Marinobacter gudaonensis</name>
    <dbReference type="NCBI Taxonomy" id="375760"/>
    <lineage>
        <taxon>Bacteria</taxon>
        <taxon>Pseudomonadati</taxon>
        <taxon>Pseudomonadota</taxon>
        <taxon>Gammaproteobacteria</taxon>
        <taxon>Pseudomonadales</taxon>
        <taxon>Marinobacteraceae</taxon>
        <taxon>Marinobacter</taxon>
    </lineage>
</organism>
<feature type="transmembrane region" description="Helical" evidence="3">
    <location>
        <begin position="100"/>
        <end position="120"/>
    </location>
</feature>
<keyword evidence="3" id="KW-0472">Membrane</keyword>
<feature type="transmembrane region" description="Helical" evidence="3">
    <location>
        <begin position="366"/>
        <end position="389"/>
    </location>
</feature>
<feature type="transmembrane region" description="Helical" evidence="3">
    <location>
        <begin position="335"/>
        <end position="354"/>
    </location>
</feature>